<gene>
    <name evidence="11" type="primary">ftsE</name>
    <name evidence="13" type="ORF">RSPPHO_01482</name>
</gene>
<dbReference type="EMBL" id="HE663493">
    <property type="protein sequence ID" value="CCG08108.1"/>
    <property type="molecule type" value="Genomic_DNA"/>
</dbReference>
<dbReference type="NCBIfam" id="TIGR02673">
    <property type="entry name" value="FtsE"/>
    <property type="match status" value="1"/>
</dbReference>
<dbReference type="STRING" id="1150469.RSPPHO_01482"/>
<keyword evidence="7 11" id="KW-0547">Nucleotide-binding</keyword>
<dbReference type="GO" id="GO:0016887">
    <property type="term" value="F:ATP hydrolysis activity"/>
    <property type="evidence" value="ECO:0007669"/>
    <property type="project" value="InterPro"/>
</dbReference>
<dbReference type="FunFam" id="3.40.50.300:FF:000056">
    <property type="entry name" value="Cell division ATP-binding protein FtsE"/>
    <property type="match status" value="1"/>
</dbReference>
<dbReference type="SMART" id="SM00382">
    <property type="entry name" value="AAA"/>
    <property type="match status" value="1"/>
</dbReference>
<accession>H6SJE3</accession>
<dbReference type="AlphaFoldDB" id="H6SJE3"/>
<evidence type="ECO:0000256" key="11">
    <source>
        <dbReference type="RuleBase" id="RU365094"/>
    </source>
</evidence>
<evidence type="ECO:0000256" key="10">
    <source>
        <dbReference type="ARBA" id="ARBA00023306"/>
    </source>
</evidence>
<keyword evidence="8 11" id="KW-0067">ATP-binding</keyword>
<reference evidence="13 14" key="1">
    <citation type="submission" date="2012-02" db="EMBL/GenBank/DDBJ databases">
        <title>Shotgun genome sequence of Phaeospirillum photometricum DSM 122.</title>
        <authorList>
            <person name="Duquesne K."/>
            <person name="Sturgis J."/>
        </authorList>
    </citation>
    <scope>NUCLEOTIDE SEQUENCE [LARGE SCALE GENOMIC DNA]</scope>
    <source>
        <strain evidence="14">DSM122</strain>
    </source>
</reference>
<feature type="domain" description="ABC transporter" evidence="12">
    <location>
        <begin position="50"/>
        <end position="285"/>
    </location>
</feature>
<protein>
    <recommendedName>
        <fullName evidence="4 11">Cell division ATP-binding protein FtsE</fullName>
    </recommendedName>
</protein>
<dbReference type="InterPro" id="IPR005286">
    <property type="entry name" value="Cell_div_FtsE"/>
</dbReference>
<evidence type="ECO:0000313" key="13">
    <source>
        <dbReference type="EMBL" id="CCG08108.1"/>
    </source>
</evidence>
<keyword evidence="5 11" id="KW-1003">Cell membrane</keyword>
<comment type="similarity">
    <text evidence="3 11">Belongs to the ABC transporter superfamily.</text>
</comment>
<keyword evidence="14" id="KW-1185">Reference proteome</keyword>
<comment type="function">
    <text evidence="1">Part of the ABC transporter FtsEX involved in cellular division. Important for assembly or stability of the septal ring.</text>
</comment>
<evidence type="ECO:0000256" key="2">
    <source>
        <dbReference type="ARBA" id="ARBA00004202"/>
    </source>
</evidence>
<keyword evidence="13" id="KW-0378">Hydrolase</keyword>
<evidence type="ECO:0000256" key="9">
    <source>
        <dbReference type="ARBA" id="ARBA00023136"/>
    </source>
</evidence>
<dbReference type="Pfam" id="PF00005">
    <property type="entry name" value="ABC_tran"/>
    <property type="match status" value="1"/>
</dbReference>
<dbReference type="PANTHER" id="PTHR24220">
    <property type="entry name" value="IMPORT ATP-BINDING PROTEIN"/>
    <property type="match status" value="1"/>
</dbReference>
<evidence type="ECO:0000256" key="7">
    <source>
        <dbReference type="ARBA" id="ARBA00022741"/>
    </source>
</evidence>
<evidence type="ECO:0000256" key="8">
    <source>
        <dbReference type="ARBA" id="ARBA00022840"/>
    </source>
</evidence>
<dbReference type="InterPro" id="IPR003439">
    <property type="entry name" value="ABC_transporter-like_ATP-bd"/>
</dbReference>
<dbReference type="Gene3D" id="3.40.50.300">
    <property type="entry name" value="P-loop containing nucleotide triphosphate hydrolases"/>
    <property type="match status" value="1"/>
</dbReference>
<organism evidence="13 14">
    <name type="scientific">Pararhodospirillum photometricum DSM 122</name>
    <dbReference type="NCBI Taxonomy" id="1150469"/>
    <lineage>
        <taxon>Bacteria</taxon>
        <taxon>Pseudomonadati</taxon>
        <taxon>Pseudomonadota</taxon>
        <taxon>Alphaproteobacteria</taxon>
        <taxon>Rhodospirillales</taxon>
        <taxon>Rhodospirillaceae</taxon>
        <taxon>Pararhodospirillum</taxon>
    </lineage>
</organism>
<keyword evidence="6 11" id="KW-0132">Cell division</keyword>
<evidence type="ECO:0000256" key="3">
    <source>
        <dbReference type="ARBA" id="ARBA00005417"/>
    </source>
</evidence>
<dbReference type="SUPFAM" id="SSF52540">
    <property type="entry name" value="P-loop containing nucleoside triphosphate hydrolases"/>
    <property type="match status" value="1"/>
</dbReference>
<comment type="subcellular location">
    <subcellularLocation>
        <location evidence="11">Cell inner membrane</location>
        <topology evidence="11">Peripheral membrane protein</topology>
        <orientation evidence="11">Cytoplasmic side</orientation>
    </subcellularLocation>
    <subcellularLocation>
        <location evidence="2">Cell membrane</location>
        <topology evidence="2">Peripheral membrane protein</topology>
    </subcellularLocation>
</comment>
<dbReference type="PROSITE" id="PS50893">
    <property type="entry name" value="ABC_TRANSPORTER_2"/>
    <property type="match status" value="1"/>
</dbReference>
<evidence type="ECO:0000259" key="12">
    <source>
        <dbReference type="PROSITE" id="PS50893"/>
    </source>
</evidence>
<dbReference type="Proteomes" id="UP000033220">
    <property type="component" value="Chromosome DSM 122"/>
</dbReference>
<dbReference type="KEGG" id="rpm:RSPPHO_01482"/>
<dbReference type="InterPro" id="IPR003593">
    <property type="entry name" value="AAA+_ATPase"/>
</dbReference>
<dbReference type="GO" id="GO:0005524">
    <property type="term" value="F:ATP binding"/>
    <property type="evidence" value="ECO:0007669"/>
    <property type="project" value="UniProtKB-UniRule"/>
</dbReference>
<dbReference type="PATRIC" id="fig|1150469.3.peg.1671"/>
<dbReference type="GO" id="GO:0005886">
    <property type="term" value="C:plasma membrane"/>
    <property type="evidence" value="ECO:0007669"/>
    <property type="project" value="UniProtKB-SubCell"/>
</dbReference>
<dbReference type="InterPro" id="IPR015854">
    <property type="entry name" value="ABC_transpr_LolD-like"/>
</dbReference>
<dbReference type="GO" id="GO:0022857">
    <property type="term" value="F:transmembrane transporter activity"/>
    <property type="evidence" value="ECO:0007669"/>
    <property type="project" value="TreeGrafter"/>
</dbReference>
<dbReference type="PANTHER" id="PTHR24220:SF470">
    <property type="entry name" value="CELL DIVISION ATP-BINDING PROTEIN FTSE"/>
    <property type="match status" value="1"/>
</dbReference>
<evidence type="ECO:0000256" key="6">
    <source>
        <dbReference type="ARBA" id="ARBA00022618"/>
    </source>
</evidence>
<dbReference type="HOGENOM" id="CLU_000604_1_22_5"/>
<dbReference type="InterPro" id="IPR017871">
    <property type="entry name" value="ABC_transporter-like_CS"/>
</dbReference>
<comment type="subunit">
    <text evidence="11">Homodimer. Forms a membrane-associated complex with FtsX.</text>
</comment>
<evidence type="ECO:0000256" key="5">
    <source>
        <dbReference type="ARBA" id="ARBA00022475"/>
    </source>
</evidence>
<dbReference type="GO" id="GO:0051301">
    <property type="term" value="P:cell division"/>
    <property type="evidence" value="ECO:0007669"/>
    <property type="project" value="UniProtKB-UniRule"/>
</dbReference>
<dbReference type="PROSITE" id="PS00211">
    <property type="entry name" value="ABC_TRANSPORTER_1"/>
    <property type="match status" value="1"/>
</dbReference>
<dbReference type="eggNOG" id="COG2884">
    <property type="taxonomic scope" value="Bacteria"/>
</dbReference>
<evidence type="ECO:0000313" key="14">
    <source>
        <dbReference type="Proteomes" id="UP000033220"/>
    </source>
</evidence>
<sequence>MTSKDECAVKRLNTGVTVARLCPGLQGRARGEERTITQRLRTRREEAPAARFEAVGLRYGTGPEIFTDINFELPAGSFHFLTGASGAGKSSLLSLLYLAQRPTRGTIRLFGREVTTVPRQQLPIVRRRIGVVFQDFRLIDHLSTLDNVALPLRVAGISEDEIQRHVPELLAWVGLRDHMHALPETLSGGQKQRVAIARAVISRPDLLLADEPTGNVDDRIAMRLLHLFIELNKLGTTVLIATHSEALIDRFRFPRLHLEGGRMHRVTPVRDAARVGFPERGGRDGQESTP</sequence>
<keyword evidence="9 11" id="KW-0472">Membrane</keyword>
<evidence type="ECO:0000256" key="1">
    <source>
        <dbReference type="ARBA" id="ARBA00002579"/>
    </source>
</evidence>
<keyword evidence="10 11" id="KW-0131">Cell cycle</keyword>
<evidence type="ECO:0000256" key="4">
    <source>
        <dbReference type="ARBA" id="ARBA00020019"/>
    </source>
</evidence>
<dbReference type="InterPro" id="IPR027417">
    <property type="entry name" value="P-loop_NTPase"/>
</dbReference>
<proteinExistence type="inferred from homology"/>
<name>H6SJE3_PARPM</name>